<gene>
    <name evidence="5" type="ORF">AVDCRST_MAG93-3201</name>
</gene>
<dbReference type="AlphaFoldDB" id="A0A6J4JKU3"/>
<dbReference type="Gene3D" id="3.30.70.360">
    <property type="match status" value="1"/>
</dbReference>
<dbReference type="PANTHER" id="PTHR43808">
    <property type="entry name" value="ACETYLORNITHINE DEACETYLASE"/>
    <property type="match status" value="1"/>
</dbReference>
<sequence>MSISQRSSVVGATAEPHEQDAHEQDGTRQIVKQHLDRTYLARTLVRLGRVPTAVPMGSETLIEPDDPMLVHYVQHVLRPELVDIGIYDLIDAGRNNLVVRVGEGSSGRSLLVQNYTPTQHHNLMPNPFDARIANARDYGFDEPAVFAQGVSQNKGHQAVMLAVLRLFQQSGVTLRGRLYWAINNEGRSSHACTDAILAALDEQPQFAILQNRTGLKIQLGNRGRLDVNVHVKGRLVHSSTPELGVSAIDGATEVINRLKRLQWSDRHPLLGARQAVVYKLQFAPLAPHTLPSDAYLTIDRRLLPGDDLAVATEEIRAAIGDLGPYDVTVEPGVFMLPALIEPEHPGVQALQSSHTAIRGEPTAAVYGQGTFDAGGPSSHGIPTVMYGASAGLWPDGVDFVPLAAVETEAAVLAHLILRELG</sequence>
<evidence type="ECO:0000256" key="1">
    <source>
        <dbReference type="ARBA" id="ARBA00022723"/>
    </source>
</evidence>
<dbReference type="InterPro" id="IPR011650">
    <property type="entry name" value="Peptidase_M20_dimer"/>
</dbReference>
<dbReference type="InterPro" id="IPR050072">
    <property type="entry name" value="Peptidase_M20A"/>
</dbReference>
<keyword evidence="1" id="KW-0479">Metal-binding</keyword>
<reference evidence="5" key="1">
    <citation type="submission" date="2020-02" db="EMBL/GenBank/DDBJ databases">
        <authorList>
            <person name="Meier V. D."/>
        </authorList>
    </citation>
    <scope>NUCLEOTIDE SEQUENCE</scope>
    <source>
        <strain evidence="5">AVDCRST_MAG93</strain>
    </source>
</reference>
<evidence type="ECO:0000259" key="4">
    <source>
        <dbReference type="Pfam" id="PF07687"/>
    </source>
</evidence>
<organism evidence="5">
    <name type="scientific">uncultured Chloroflexia bacterium</name>
    <dbReference type="NCBI Taxonomy" id="1672391"/>
    <lineage>
        <taxon>Bacteria</taxon>
        <taxon>Bacillati</taxon>
        <taxon>Chloroflexota</taxon>
        <taxon>Chloroflexia</taxon>
        <taxon>environmental samples</taxon>
    </lineage>
</organism>
<evidence type="ECO:0000313" key="5">
    <source>
        <dbReference type="EMBL" id="CAA9281126.1"/>
    </source>
</evidence>
<feature type="domain" description="Peptidase M20 dimerisation" evidence="4">
    <location>
        <begin position="220"/>
        <end position="324"/>
    </location>
</feature>
<protein>
    <recommendedName>
        <fullName evidence="4">Peptidase M20 dimerisation domain-containing protein</fullName>
    </recommendedName>
</protein>
<keyword evidence="2" id="KW-0378">Hydrolase</keyword>
<dbReference type="InterPro" id="IPR036264">
    <property type="entry name" value="Bact_exopeptidase_dim_dom"/>
</dbReference>
<dbReference type="GO" id="GO:0016787">
    <property type="term" value="F:hydrolase activity"/>
    <property type="evidence" value="ECO:0007669"/>
    <property type="project" value="UniProtKB-KW"/>
</dbReference>
<feature type="compositionally biased region" description="Polar residues" evidence="3">
    <location>
        <begin position="1"/>
        <end position="10"/>
    </location>
</feature>
<evidence type="ECO:0000256" key="3">
    <source>
        <dbReference type="SAM" id="MobiDB-lite"/>
    </source>
</evidence>
<proteinExistence type="predicted"/>
<name>A0A6J4JKU3_9CHLR</name>
<feature type="compositionally biased region" description="Basic and acidic residues" evidence="3">
    <location>
        <begin position="15"/>
        <end position="26"/>
    </location>
</feature>
<dbReference type="EMBL" id="CADCTR010001094">
    <property type="protein sequence ID" value="CAA9281126.1"/>
    <property type="molecule type" value="Genomic_DNA"/>
</dbReference>
<dbReference type="Gene3D" id="3.40.630.10">
    <property type="entry name" value="Zn peptidases"/>
    <property type="match status" value="1"/>
</dbReference>
<feature type="region of interest" description="Disordered" evidence="3">
    <location>
        <begin position="1"/>
        <end position="27"/>
    </location>
</feature>
<evidence type="ECO:0000256" key="2">
    <source>
        <dbReference type="ARBA" id="ARBA00022801"/>
    </source>
</evidence>
<dbReference type="SUPFAM" id="SSF55031">
    <property type="entry name" value="Bacterial exopeptidase dimerisation domain"/>
    <property type="match status" value="1"/>
</dbReference>
<dbReference type="Pfam" id="PF07687">
    <property type="entry name" value="M20_dimer"/>
    <property type="match status" value="1"/>
</dbReference>
<accession>A0A6J4JKU3</accession>
<dbReference type="SUPFAM" id="SSF53187">
    <property type="entry name" value="Zn-dependent exopeptidases"/>
    <property type="match status" value="1"/>
</dbReference>